<name>A0A840A5E6_9CAUL</name>
<dbReference type="AlphaFoldDB" id="A0A840A5E6"/>
<organism evidence="1 2">
    <name type="scientific">Phenylobacterium haematophilum</name>
    <dbReference type="NCBI Taxonomy" id="98513"/>
    <lineage>
        <taxon>Bacteria</taxon>
        <taxon>Pseudomonadati</taxon>
        <taxon>Pseudomonadota</taxon>
        <taxon>Alphaproteobacteria</taxon>
        <taxon>Caulobacterales</taxon>
        <taxon>Caulobacteraceae</taxon>
        <taxon>Phenylobacterium</taxon>
    </lineage>
</organism>
<dbReference type="EMBL" id="JACIDK010000006">
    <property type="protein sequence ID" value="MBB3892913.1"/>
    <property type="molecule type" value="Genomic_DNA"/>
</dbReference>
<proteinExistence type="predicted"/>
<evidence type="ECO:0000313" key="2">
    <source>
        <dbReference type="Proteomes" id="UP000530564"/>
    </source>
</evidence>
<dbReference type="Proteomes" id="UP000530564">
    <property type="component" value="Unassembled WGS sequence"/>
</dbReference>
<sequence>MSECLDRLMADLAATPADARFDSMEAEVLRRIVALREEARVLAELLPVRVASIMLALAMGVTTGSTLVASAMVTPRHYAVFSSAGHFAPSTLLEGEIER</sequence>
<reference evidence="1 2" key="1">
    <citation type="submission" date="2020-08" db="EMBL/GenBank/DDBJ databases">
        <title>Genomic Encyclopedia of Type Strains, Phase IV (KMG-IV): sequencing the most valuable type-strain genomes for metagenomic binning, comparative biology and taxonomic classification.</title>
        <authorList>
            <person name="Goeker M."/>
        </authorList>
    </citation>
    <scope>NUCLEOTIDE SEQUENCE [LARGE SCALE GENOMIC DNA]</scope>
    <source>
        <strain evidence="1 2">DSM 21793</strain>
    </source>
</reference>
<protein>
    <submittedName>
        <fullName evidence="1">Uncharacterized protein</fullName>
    </submittedName>
</protein>
<keyword evidence="2" id="KW-1185">Reference proteome</keyword>
<evidence type="ECO:0000313" key="1">
    <source>
        <dbReference type="EMBL" id="MBB3892913.1"/>
    </source>
</evidence>
<dbReference type="RefSeq" id="WP_183775886.1">
    <property type="nucleotide sequence ID" value="NZ_JACIDK010000006.1"/>
</dbReference>
<comment type="caution">
    <text evidence="1">The sequence shown here is derived from an EMBL/GenBank/DDBJ whole genome shotgun (WGS) entry which is preliminary data.</text>
</comment>
<accession>A0A840A5E6</accession>
<gene>
    <name evidence="1" type="ORF">GGQ61_003651</name>
</gene>